<evidence type="ECO:0000313" key="1">
    <source>
        <dbReference type="EMBL" id="CAE6514196.1"/>
    </source>
</evidence>
<dbReference type="AlphaFoldDB" id="A0A8H3D4N1"/>
<gene>
    <name evidence="1" type="ORF">RDB_LOCUS157120</name>
</gene>
<dbReference type="Proteomes" id="UP000663843">
    <property type="component" value="Unassembled WGS sequence"/>
</dbReference>
<reference evidence="1" key="1">
    <citation type="submission" date="2021-01" db="EMBL/GenBank/DDBJ databases">
        <authorList>
            <person name="Kaushik A."/>
        </authorList>
    </citation>
    <scope>NUCLEOTIDE SEQUENCE</scope>
    <source>
        <strain evidence="1">AG2-2IIIB</strain>
    </source>
</reference>
<dbReference type="EMBL" id="CAJMWT010006222">
    <property type="protein sequence ID" value="CAE6514196.1"/>
    <property type="molecule type" value="Genomic_DNA"/>
</dbReference>
<evidence type="ECO:0000313" key="2">
    <source>
        <dbReference type="Proteomes" id="UP000663843"/>
    </source>
</evidence>
<organism evidence="1 2">
    <name type="scientific">Rhizoctonia solani</name>
    <dbReference type="NCBI Taxonomy" id="456999"/>
    <lineage>
        <taxon>Eukaryota</taxon>
        <taxon>Fungi</taxon>
        <taxon>Dikarya</taxon>
        <taxon>Basidiomycota</taxon>
        <taxon>Agaricomycotina</taxon>
        <taxon>Agaricomycetes</taxon>
        <taxon>Cantharellales</taxon>
        <taxon>Ceratobasidiaceae</taxon>
        <taxon>Rhizoctonia</taxon>
    </lineage>
</organism>
<sequence>MRWSDRRWFDCQRVTGSDLDQQRAISPTMLLYSDLLLMISEHLREDPGSLNRICLTCQDAHATITKILYQRVELHRARAIEMFCTTILEGRSTLRSIPQWLWIGPAHYGRHPEIVYLVSRLRRTLNLLPNLRVLTFTPTAKSFGEIYPGLLECPFKLKSFAAPYQTNLSFVQFLHHQPSIEILRLHDLDTEPPRALAIVKHINDNFSQTILLPNLKLLAADPRVISTLIVGRPVSHVEISVGSCFSGNDDTLRQLVEALAQTSVPLVSLKHNLGNLRIHFWGTKFLHQLKTTGIKSTLKSLWVYLPIVMRPVFRTSSALGPMGAHISRTFGSQLDGFTCLNSFELSLGGFALLDSSPEEIAEAFGDAGKLETWKSYCDTLEQVTLYGVTLR</sequence>
<comment type="caution">
    <text evidence="1">The sequence shown here is derived from an EMBL/GenBank/DDBJ whole genome shotgun (WGS) entry which is preliminary data.</text>
</comment>
<accession>A0A8H3D4N1</accession>
<protein>
    <submittedName>
        <fullName evidence="1">Uncharacterized protein</fullName>
    </submittedName>
</protein>
<proteinExistence type="predicted"/>
<name>A0A8H3D4N1_9AGAM</name>